<feature type="transmembrane region" description="Helical" evidence="3">
    <location>
        <begin position="29"/>
        <end position="50"/>
    </location>
</feature>
<dbReference type="STRING" id="1157962.A0A250WPT2"/>
<accession>A0A250WPT2</accession>
<dbReference type="Proteomes" id="UP000232323">
    <property type="component" value="Unassembled WGS sequence"/>
</dbReference>
<evidence type="ECO:0000313" key="5">
    <source>
        <dbReference type="EMBL" id="GAX72550.1"/>
    </source>
</evidence>
<feature type="compositionally biased region" description="Low complexity" evidence="2">
    <location>
        <begin position="217"/>
        <end position="233"/>
    </location>
</feature>
<keyword evidence="3" id="KW-1133">Transmembrane helix</keyword>
<dbReference type="PANTHER" id="PTHR22946">
    <property type="entry name" value="DIENELACTONE HYDROLASE DOMAIN-CONTAINING PROTEIN-RELATED"/>
    <property type="match status" value="1"/>
</dbReference>
<proteinExistence type="predicted"/>
<feature type="region of interest" description="Disordered" evidence="2">
    <location>
        <begin position="195"/>
        <end position="235"/>
    </location>
</feature>
<dbReference type="Gene3D" id="3.40.50.1820">
    <property type="entry name" value="alpha/beta hydrolase"/>
    <property type="match status" value="2"/>
</dbReference>
<dbReference type="Pfam" id="PF12146">
    <property type="entry name" value="Hydrolase_4"/>
    <property type="match status" value="1"/>
</dbReference>
<dbReference type="PANTHER" id="PTHR22946:SF9">
    <property type="entry name" value="POLYKETIDE TRANSFERASE AF380"/>
    <property type="match status" value="1"/>
</dbReference>
<dbReference type="InterPro" id="IPR050261">
    <property type="entry name" value="FrsA_esterase"/>
</dbReference>
<evidence type="ECO:0000259" key="4">
    <source>
        <dbReference type="Pfam" id="PF12146"/>
    </source>
</evidence>
<gene>
    <name evidence="5" type="ORF">CEUSTIGMA_g6.t1</name>
</gene>
<reference evidence="5 6" key="1">
    <citation type="submission" date="2017-08" db="EMBL/GenBank/DDBJ databases">
        <title>Acidophilic green algal genome provides insights into adaptation to an acidic environment.</title>
        <authorList>
            <person name="Hirooka S."/>
            <person name="Hirose Y."/>
            <person name="Kanesaki Y."/>
            <person name="Higuchi S."/>
            <person name="Fujiwara T."/>
            <person name="Onuma R."/>
            <person name="Era A."/>
            <person name="Ohbayashi R."/>
            <person name="Uzuka A."/>
            <person name="Nozaki H."/>
            <person name="Yoshikawa H."/>
            <person name="Miyagishima S.Y."/>
        </authorList>
    </citation>
    <scope>NUCLEOTIDE SEQUENCE [LARGE SCALE GENOMIC DNA]</scope>
    <source>
        <strain evidence="5 6">NIES-2499</strain>
    </source>
</reference>
<sequence length="456" mass="50110">MVRVSSPPIPDFTLVNTVKPYEFQISVSYNYSMSFTISIILIAVSVLLVTGPWPWTAEVRYGGHDWVKGQTQNTIHINTESYSRRNVYIAAADAEELEAWLYLPKPTAHLMHYEDAESSHIFSDCRCIIMAHGLGGQRDMGLHLYADRFASEGYHVLVFDYRSFGGSTGEPRHWVSPKRHVEDWAAVIQALQPTGQGLRSKPSHPAHMMEMPETTCDASNNQSSNSTSSSCSDSDFKTTATNDVSGFRCSSLALWGTSMSGGHVLVAAAAHQNHSISAVISQIPLLSGRAASRAALATRGVVGTLKTAVLAVHDVARSLLGLSPVYIRIVGKTDELALMQLPVEELDKYFSKHPAVKQGGWRPWALARLGLEMPWYNPVNHLQDIHAPVLFVAAEQDRLCSPALIKAAASDCGMMKCELAMIPLAQDHFSMYSGQAFEQATTSMLSFLKRHLNHPS</sequence>
<dbReference type="GO" id="GO:0016788">
    <property type="term" value="F:hydrolase activity, acting on ester bonds"/>
    <property type="evidence" value="ECO:0007669"/>
    <property type="project" value="UniProtKB-ARBA"/>
</dbReference>
<protein>
    <recommendedName>
        <fullName evidence="4">Serine aminopeptidase S33 domain-containing protein</fullName>
    </recommendedName>
</protein>
<dbReference type="SUPFAM" id="SSF53474">
    <property type="entry name" value="alpha/beta-Hydrolases"/>
    <property type="match status" value="1"/>
</dbReference>
<name>A0A250WPT2_9CHLO</name>
<keyword evidence="3" id="KW-0472">Membrane</keyword>
<organism evidence="5 6">
    <name type="scientific">Chlamydomonas eustigma</name>
    <dbReference type="NCBI Taxonomy" id="1157962"/>
    <lineage>
        <taxon>Eukaryota</taxon>
        <taxon>Viridiplantae</taxon>
        <taxon>Chlorophyta</taxon>
        <taxon>core chlorophytes</taxon>
        <taxon>Chlorophyceae</taxon>
        <taxon>CS clade</taxon>
        <taxon>Chlamydomonadales</taxon>
        <taxon>Chlamydomonadaceae</taxon>
        <taxon>Chlamydomonas</taxon>
    </lineage>
</organism>
<evidence type="ECO:0000256" key="3">
    <source>
        <dbReference type="SAM" id="Phobius"/>
    </source>
</evidence>
<dbReference type="AlphaFoldDB" id="A0A250WPT2"/>
<evidence type="ECO:0000256" key="1">
    <source>
        <dbReference type="ARBA" id="ARBA00022801"/>
    </source>
</evidence>
<keyword evidence="1" id="KW-0378">Hydrolase</keyword>
<dbReference type="InterPro" id="IPR022742">
    <property type="entry name" value="Hydrolase_4"/>
</dbReference>
<dbReference type="OrthoDB" id="2498029at2759"/>
<dbReference type="InterPro" id="IPR029058">
    <property type="entry name" value="AB_hydrolase_fold"/>
</dbReference>
<feature type="domain" description="Serine aminopeptidase S33" evidence="4">
    <location>
        <begin position="127"/>
        <end position="195"/>
    </location>
</feature>
<evidence type="ECO:0000313" key="6">
    <source>
        <dbReference type="Proteomes" id="UP000232323"/>
    </source>
</evidence>
<keyword evidence="3" id="KW-0812">Transmembrane</keyword>
<evidence type="ECO:0000256" key="2">
    <source>
        <dbReference type="SAM" id="MobiDB-lite"/>
    </source>
</evidence>
<dbReference type="EMBL" id="BEGY01000001">
    <property type="protein sequence ID" value="GAX72550.1"/>
    <property type="molecule type" value="Genomic_DNA"/>
</dbReference>
<keyword evidence="6" id="KW-1185">Reference proteome</keyword>
<comment type="caution">
    <text evidence="5">The sequence shown here is derived from an EMBL/GenBank/DDBJ whole genome shotgun (WGS) entry which is preliminary data.</text>
</comment>